<organism evidence="6 7">
    <name type="scientific">Thermobrachium celere DSM 8682</name>
    <dbReference type="NCBI Taxonomy" id="941824"/>
    <lineage>
        <taxon>Bacteria</taxon>
        <taxon>Bacillati</taxon>
        <taxon>Bacillota</taxon>
        <taxon>Clostridia</taxon>
        <taxon>Eubacteriales</taxon>
        <taxon>Clostridiaceae</taxon>
        <taxon>Thermobrachium</taxon>
    </lineage>
</organism>
<evidence type="ECO:0000259" key="4">
    <source>
        <dbReference type="PROSITE" id="PS50110"/>
    </source>
</evidence>
<evidence type="ECO:0000256" key="3">
    <source>
        <dbReference type="PROSITE-ProRule" id="PRU00169"/>
    </source>
</evidence>
<feature type="domain" description="Response regulatory" evidence="4">
    <location>
        <begin position="5"/>
        <end position="119"/>
    </location>
</feature>
<comment type="caution">
    <text evidence="6">The sequence shown here is derived from an EMBL/GenBank/DDBJ whole genome shotgun (WGS) entry which is preliminary data.</text>
</comment>
<dbReference type="PANTHER" id="PTHR37299:SF1">
    <property type="entry name" value="STAGE 0 SPORULATION PROTEIN A HOMOLOG"/>
    <property type="match status" value="1"/>
</dbReference>
<dbReference type="RefSeq" id="WP_018662008.1">
    <property type="nucleotide sequence ID" value="NZ_HF952018.1"/>
</dbReference>
<evidence type="ECO:0000313" key="7">
    <source>
        <dbReference type="Proteomes" id="UP000014923"/>
    </source>
</evidence>
<proteinExistence type="predicted"/>
<dbReference type="InterPro" id="IPR046947">
    <property type="entry name" value="LytR-like"/>
</dbReference>
<dbReference type="GO" id="GO:0003677">
    <property type="term" value="F:DNA binding"/>
    <property type="evidence" value="ECO:0007669"/>
    <property type="project" value="UniProtKB-KW"/>
</dbReference>
<keyword evidence="7" id="KW-1185">Reference proteome</keyword>
<feature type="domain" description="HTH LytTR-type" evidence="5">
    <location>
        <begin position="151"/>
        <end position="254"/>
    </location>
</feature>
<feature type="modified residue" description="4-aspartylphosphate" evidence="3">
    <location>
        <position position="56"/>
    </location>
</feature>
<evidence type="ECO:0000256" key="2">
    <source>
        <dbReference type="ARBA" id="ARBA00024867"/>
    </source>
</evidence>
<dbReference type="Gene3D" id="3.40.50.2300">
    <property type="match status" value="1"/>
</dbReference>
<dbReference type="SUPFAM" id="SSF52172">
    <property type="entry name" value="CheY-like"/>
    <property type="match status" value="1"/>
</dbReference>
<accession>R7RSB0</accession>
<sequence>MDEIKCIIVEDELPAIEEIKYYLSKYPDFKIIDCANNMKDAVEKINNLDFDVAFLDINIPGGSGIELCNIIKNKQNRAEIIFITAYDEYAVKAFEFKAVDYVLKPINEKRFDETINRLRDIFKYKRGNNKISSLELENILKKVIKQKERTIPCEINGKIILIDINEVFYFFIENDKTFLKTSSNQYEINYTLNELEKMTDFLRTHRSFLVNPNKVKEIHPWFNGTYKLIMKDDKKSEIPVSRSKAKLVKDYYNL</sequence>
<dbReference type="HOGENOM" id="CLU_000445_14_1_9"/>
<dbReference type="EMBL" id="CAVN010000095">
    <property type="protein sequence ID" value="CDF58173.1"/>
    <property type="molecule type" value="Genomic_DNA"/>
</dbReference>
<dbReference type="PROSITE" id="PS50930">
    <property type="entry name" value="HTH_LYTTR"/>
    <property type="match status" value="1"/>
</dbReference>
<dbReference type="Pfam" id="PF00072">
    <property type="entry name" value="Response_reg"/>
    <property type="match status" value="1"/>
</dbReference>
<dbReference type="PROSITE" id="PS50110">
    <property type="entry name" value="RESPONSE_REGULATORY"/>
    <property type="match status" value="1"/>
</dbReference>
<keyword evidence="6" id="KW-0238">DNA-binding</keyword>
<reference evidence="6" key="1">
    <citation type="submission" date="2013-03" db="EMBL/GenBank/DDBJ databases">
        <title>Draft genome sequence of the hydrogen-ethanol-producing anaerobic alkalithermophilic Caloramator celere.</title>
        <authorList>
            <person name="Ciranna A."/>
            <person name="Larjo A."/>
            <person name="Kivisto A."/>
            <person name="Santala V."/>
            <person name="Roos C."/>
            <person name="Karp M."/>
        </authorList>
    </citation>
    <scope>NUCLEOTIDE SEQUENCE [LARGE SCALE GENOMIC DNA]</scope>
    <source>
        <strain evidence="6">DSM 8682</strain>
    </source>
</reference>
<dbReference type="SMART" id="SM00850">
    <property type="entry name" value="LytTR"/>
    <property type="match status" value="1"/>
</dbReference>
<dbReference type="eggNOG" id="COG3279">
    <property type="taxonomic scope" value="Bacteria"/>
</dbReference>
<dbReference type="InterPro" id="IPR011006">
    <property type="entry name" value="CheY-like_superfamily"/>
</dbReference>
<gene>
    <name evidence="6" type="ORF">TCEL_00219</name>
</gene>
<dbReference type="InterPro" id="IPR001789">
    <property type="entry name" value="Sig_transdc_resp-reg_receiver"/>
</dbReference>
<evidence type="ECO:0000256" key="1">
    <source>
        <dbReference type="ARBA" id="ARBA00018672"/>
    </source>
</evidence>
<dbReference type="InterPro" id="IPR007492">
    <property type="entry name" value="LytTR_DNA-bd_dom"/>
</dbReference>
<dbReference type="GO" id="GO:0000156">
    <property type="term" value="F:phosphorelay response regulator activity"/>
    <property type="evidence" value="ECO:0007669"/>
    <property type="project" value="InterPro"/>
</dbReference>
<dbReference type="AlphaFoldDB" id="R7RSB0"/>
<comment type="function">
    <text evidence="2">May play the central regulatory role in sporulation. It may be an element of the effector pathway responsible for the activation of sporulation genes in response to nutritional stress. Spo0A may act in concert with spo0H (a sigma factor) to control the expression of some genes that are critical to the sporulation process.</text>
</comment>
<name>R7RSB0_9CLOT</name>
<dbReference type="Proteomes" id="UP000014923">
    <property type="component" value="Unassembled WGS sequence"/>
</dbReference>
<evidence type="ECO:0000259" key="5">
    <source>
        <dbReference type="PROSITE" id="PS50930"/>
    </source>
</evidence>
<keyword evidence="3" id="KW-0597">Phosphoprotein</keyword>
<dbReference type="Gene3D" id="2.20.25.10">
    <property type="match status" value="1"/>
</dbReference>
<evidence type="ECO:0000313" key="6">
    <source>
        <dbReference type="EMBL" id="CDF58173.1"/>
    </source>
</evidence>
<dbReference type="Gene3D" id="2.40.50.40">
    <property type="match status" value="1"/>
</dbReference>
<protein>
    <recommendedName>
        <fullName evidence="1">Stage 0 sporulation protein A homolog</fullName>
    </recommendedName>
</protein>
<dbReference type="Pfam" id="PF04397">
    <property type="entry name" value="LytTR"/>
    <property type="match status" value="1"/>
</dbReference>
<dbReference type="SMART" id="SM00448">
    <property type="entry name" value="REC"/>
    <property type="match status" value="1"/>
</dbReference>
<dbReference type="OrthoDB" id="9809318at2"/>
<dbReference type="PANTHER" id="PTHR37299">
    <property type="entry name" value="TRANSCRIPTIONAL REGULATOR-RELATED"/>
    <property type="match status" value="1"/>
</dbReference>